<evidence type="ECO:0000256" key="2">
    <source>
        <dbReference type="ARBA" id="ARBA00012111"/>
    </source>
</evidence>
<evidence type="ECO:0000256" key="5">
    <source>
        <dbReference type="ARBA" id="ARBA00048287"/>
    </source>
</evidence>
<keyword evidence="6" id="KW-0539">Nucleus</keyword>
<evidence type="ECO:0000256" key="8">
    <source>
        <dbReference type="SAM" id="MobiDB-lite"/>
    </source>
</evidence>
<dbReference type="InterPro" id="IPR023696">
    <property type="entry name" value="Ureohydrolase_dom_sf"/>
</dbReference>
<keyword evidence="11" id="KW-1185">Reference proteome</keyword>
<evidence type="ECO:0000256" key="6">
    <source>
        <dbReference type="PIRNR" id="PIRNR037913"/>
    </source>
</evidence>
<feature type="binding site" evidence="7">
    <location>
        <position position="105"/>
    </location>
    <ligand>
        <name>a divalent metal cation</name>
        <dbReference type="ChEBI" id="CHEBI:60240"/>
    </ligand>
</feature>
<organism evidence="10 11">
    <name type="scientific">Oryza rufipogon</name>
    <name type="common">Brownbeard rice</name>
    <name type="synonym">Asian wild rice</name>
    <dbReference type="NCBI Taxonomy" id="4529"/>
    <lineage>
        <taxon>Eukaryota</taxon>
        <taxon>Viridiplantae</taxon>
        <taxon>Streptophyta</taxon>
        <taxon>Embryophyta</taxon>
        <taxon>Tracheophyta</taxon>
        <taxon>Spermatophyta</taxon>
        <taxon>Magnoliopsida</taxon>
        <taxon>Liliopsida</taxon>
        <taxon>Poales</taxon>
        <taxon>Poaceae</taxon>
        <taxon>BOP clade</taxon>
        <taxon>Oryzoideae</taxon>
        <taxon>Oryzeae</taxon>
        <taxon>Oryzinae</taxon>
        <taxon>Oryza</taxon>
    </lineage>
</organism>
<dbReference type="Proteomes" id="UP000008022">
    <property type="component" value="Unassembled WGS sequence"/>
</dbReference>
<comment type="catalytic activity">
    <reaction evidence="5 6">
        <text>N(6)-acetyl-L-lysyl-[histone] + H2O = L-lysyl-[histone] + acetate</text>
        <dbReference type="Rhea" id="RHEA:58196"/>
        <dbReference type="Rhea" id="RHEA-COMP:9845"/>
        <dbReference type="Rhea" id="RHEA-COMP:11338"/>
        <dbReference type="ChEBI" id="CHEBI:15377"/>
        <dbReference type="ChEBI" id="CHEBI:29969"/>
        <dbReference type="ChEBI" id="CHEBI:30089"/>
        <dbReference type="ChEBI" id="CHEBI:61930"/>
        <dbReference type="EC" id="3.5.1.98"/>
    </reaction>
</comment>
<feature type="compositionally biased region" description="Basic and acidic residues" evidence="8">
    <location>
        <begin position="308"/>
        <end position="319"/>
    </location>
</feature>
<dbReference type="AlphaFoldDB" id="A0A0E0NBN4"/>
<keyword evidence="7" id="KW-0479">Metal-binding</keyword>
<accession>A0A0E0NBN4</accession>
<keyword evidence="4 6" id="KW-0156">Chromatin regulator</keyword>
<evidence type="ECO:0000313" key="11">
    <source>
        <dbReference type="Proteomes" id="UP000008022"/>
    </source>
</evidence>
<dbReference type="SUPFAM" id="SSF52768">
    <property type="entry name" value="Arginase/deacetylase"/>
    <property type="match status" value="1"/>
</dbReference>
<evidence type="ECO:0000256" key="7">
    <source>
        <dbReference type="PIRSR" id="PIRSR037913-3"/>
    </source>
</evidence>
<feature type="region of interest" description="Disordered" evidence="8">
    <location>
        <begin position="304"/>
        <end position="419"/>
    </location>
</feature>
<dbReference type="InterPro" id="IPR003084">
    <property type="entry name" value="HDAC_I/II"/>
</dbReference>
<dbReference type="GO" id="GO:0040029">
    <property type="term" value="P:epigenetic regulation of gene expression"/>
    <property type="evidence" value="ECO:0007669"/>
    <property type="project" value="TreeGrafter"/>
</dbReference>
<proteinExistence type="inferred from homology"/>
<evidence type="ECO:0000256" key="4">
    <source>
        <dbReference type="ARBA" id="ARBA00022853"/>
    </source>
</evidence>
<evidence type="ECO:0000256" key="3">
    <source>
        <dbReference type="ARBA" id="ARBA00022801"/>
    </source>
</evidence>
<dbReference type="GO" id="GO:0046872">
    <property type="term" value="F:metal ion binding"/>
    <property type="evidence" value="ECO:0007669"/>
    <property type="project" value="UniProtKB-KW"/>
</dbReference>
<dbReference type="GO" id="GO:0141221">
    <property type="term" value="F:histone deacetylase activity, hydrolytic mechanism"/>
    <property type="evidence" value="ECO:0007669"/>
    <property type="project" value="UniProtKB-EC"/>
</dbReference>
<dbReference type="InterPro" id="IPR023801">
    <property type="entry name" value="His_deacetylse_dom"/>
</dbReference>
<evidence type="ECO:0000259" key="9">
    <source>
        <dbReference type="Pfam" id="PF00850"/>
    </source>
</evidence>
<feature type="binding site" evidence="7">
    <location>
        <position position="103"/>
    </location>
    <ligand>
        <name>a divalent metal cation</name>
        <dbReference type="ChEBI" id="CHEBI:60240"/>
    </ligand>
</feature>
<feature type="compositionally biased region" description="Polar residues" evidence="8">
    <location>
        <begin position="391"/>
        <end position="404"/>
    </location>
</feature>
<feature type="domain" description="Histone deacetylase" evidence="9">
    <location>
        <begin position="95"/>
        <end position="243"/>
    </location>
</feature>
<keyword evidence="3 6" id="KW-0378">Hydrolase</keyword>
<sequence>MDPSSAGAGGNSLASASCGDAQKRRVCYFYDPEVGNYYYGQGHPMKPHRVRMTHALLAHYGLLAPAKMQVLRPLPARDRDLCRFHSDDYVAFLRARVLYIDIDIHHGDGVEEAFYTTNRVMTVSFHKFGDYFPGTGDIRDIGYSEGKYYCLNVPLDDGIDDDSYQSIFKPIISKVMEMYRPGAVVLQCGADSLSGDRLGCFNLSGKGHAECVKFMRSFNVPLLLLGGGGYTIRNVARCWCYETGVALGEELREKLPYNEYYEYFGPEYSLYVAASNMENRNTNKQLEEIKCNILDNLSKLQHAPSVQFEERIPETKLPEPDEDQDDPDERHDPDSDMLLDDHKPMGHSARSLIHNIGVKREITETETKDQHGKRLTTEHKVPEPMADDLGSSKQVPTADANSMAINAPGNAKNEPGSSL</sequence>
<comment type="subcellular location">
    <subcellularLocation>
        <location evidence="6">Nucleus</location>
    </subcellularLocation>
</comment>
<dbReference type="InterPro" id="IPR000286">
    <property type="entry name" value="HDACs"/>
</dbReference>
<comment type="similarity">
    <text evidence="6">Belongs to the histone deacetylase family. HD Type 1 subfamily.</text>
</comment>
<evidence type="ECO:0000256" key="1">
    <source>
        <dbReference type="ARBA" id="ARBA00001947"/>
    </source>
</evidence>
<dbReference type="PIRSF" id="PIRSF037913">
    <property type="entry name" value="His_deacetylse_1"/>
    <property type="match status" value="1"/>
</dbReference>
<dbReference type="PANTHER" id="PTHR10625:SF22">
    <property type="entry name" value="HISTONE DEACETYLASE 2"/>
    <property type="match status" value="1"/>
</dbReference>
<name>A0A0E0NBN4_ORYRU</name>
<evidence type="ECO:0000313" key="10">
    <source>
        <dbReference type="EnsemblPlants" id="ORUFI02G08620.2"/>
    </source>
</evidence>
<keyword evidence="6" id="KW-0805">Transcription regulation</keyword>
<dbReference type="Gramene" id="ORUFI02G08620.2">
    <property type="protein sequence ID" value="ORUFI02G08620.2"/>
    <property type="gene ID" value="ORUFI02G08620"/>
</dbReference>
<dbReference type="InterPro" id="IPR037138">
    <property type="entry name" value="His_deacetylse_dom_sf"/>
</dbReference>
<dbReference type="PANTHER" id="PTHR10625">
    <property type="entry name" value="HISTONE DEACETYLASE HDAC1-RELATED"/>
    <property type="match status" value="1"/>
</dbReference>
<comment type="cofactor">
    <cofactor evidence="1">
        <name>Zn(2+)</name>
        <dbReference type="ChEBI" id="CHEBI:29105"/>
    </cofactor>
</comment>
<dbReference type="EC" id="3.5.1.98" evidence="2 6"/>
<protein>
    <recommendedName>
        <fullName evidence="2 6">Histone deacetylase</fullName>
        <ecNumber evidence="2 6">3.5.1.98</ecNumber>
    </recommendedName>
</protein>
<dbReference type="EnsemblPlants" id="ORUFI02G08620.2">
    <property type="protein sequence ID" value="ORUFI02G08620.2"/>
    <property type="gene ID" value="ORUFI02G08620"/>
</dbReference>
<dbReference type="PRINTS" id="PR01270">
    <property type="entry name" value="HDASUPER"/>
</dbReference>
<dbReference type="Gene3D" id="3.40.800.20">
    <property type="entry name" value="Histone deacetylase domain"/>
    <property type="match status" value="2"/>
</dbReference>
<dbReference type="Pfam" id="PF00850">
    <property type="entry name" value="Hist_deacetyl"/>
    <property type="match status" value="1"/>
</dbReference>
<dbReference type="GO" id="GO:0005634">
    <property type="term" value="C:nucleus"/>
    <property type="evidence" value="ECO:0007669"/>
    <property type="project" value="UniProtKB-SubCell"/>
</dbReference>
<reference evidence="10" key="2">
    <citation type="submission" date="2015-06" db="UniProtKB">
        <authorList>
            <consortium name="EnsemblPlants"/>
        </authorList>
    </citation>
    <scope>IDENTIFICATION</scope>
</reference>
<feature type="compositionally biased region" description="Basic and acidic residues" evidence="8">
    <location>
        <begin position="328"/>
        <end position="344"/>
    </location>
</feature>
<keyword evidence="6" id="KW-0804">Transcription</keyword>
<feature type="binding site" evidence="7">
    <location>
        <position position="191"/>
    </location>
    <ligand>
        <name>a divalent metal cation</name>
        <dbReference type="ChEBI" id="CHEBI:60240"/>
    </ligand>
</feature>
<feature type="compositionally biased region" description="Basic and acidic residues" evidence="8">
    <location>
        <begin position="358"/>
        <end position="382"/>
    </location>
</feature>
<reference evidence="11" key="1">
    <citation type="submission" date="2013-06" db="EMBL/GenBank/DDBJ databases">
        <authorList>
            <person name="Zhao Q."/>
        </authorList>
    </citation>
    <scope>NUCLEOTIDE SEQUENCE</scope>
    <source>
        <strain evidence="11">cv. W1943</strain>
    </source>
</reference>